<evidence type="ECO:0000256" key="1">
    <source>
        <dbReference type="SAM" id="Phobius"/>
    </source>
</evidence>
<accession>A0ABW4CX17</accession>
<protein>
    <submittedName>
        <fullName evidence="2">Uncharacterized protein</fullName>
    </submittedName>
</protein>
<reference evidence="3" key="1">
    <citation type="journal article" date="2019" name="Int. J. Syst. Evol. Microbiol.">
        <title>The Global Catalogue of Microorganisms (GCM) 10K type strain sequencing project: providing services to taxonomists for standard genome sequencing and annotation.</title>
        <authorList>
            <consortium name="The Broad Institute Genomics Platform"/>
            <consortium name="The Broad Institute Genome Sequencing Center for Infectious Disease"/>
            <person name="Wu L."/>
            <person name="Ma J."/>
        </authorList>
    </citation>
    <scope>NUCLEOTIDE SEQUENCE [LARGE SCALE GENOMIC DNA]</scope>
    <source>
        <strain evidence="3">CCM 8912</strain>
    </source>
</reference>
<gene>
    <name evidence="2" type="ORF">ACFQ5K_05750</name>
</gene>
<feature type="transmembrane region" description="Helical" evidence="1">
    <location>
        <begin position="72"/>
        <end position="90"/>
    </location>
</feature>
<name>A0ABW4CX17_9LACO</name>
<sequence length="125" mass="14208">MKIRLASNSSRKMVAYITHNGEVQELMTGTEMTLPVRRGDTVTFKVGHYSRTHQLNFQSPDASFVLEPNRNLVYAYMIALVVLIAVVWYFKAISNTVLTVLVVIALIIFEAVNYFNGYRAVPVHR</sequence>
<feature type="transmembrane region" description="Helical" evidence="1">
    <location>
        <begin position="96"/>
        <end position="115"/>
    </location>
</feature>
<proteinExistence type="predicted"/>
<keyword evidence="1" id="KW-0472">Membrane</keyword>
<comment type="caution">
    <text evidence="2">The sequence shown here is derived from an EMBL/GenBank/DDBJ whole genome shotgun (WGS) entry which is preliminary data.</text>
</comment>
<dbReference type="EMBL" id="JBHTOK010000048">
    <property type="protein sequence ID" value="MFD1440868.1"/>
    <property type="molecule type" value="Genomic_DNA"/>
</dbReference>
<evidence type="ECO:0000313" key="3">
    <source>
        <dbReference type="Proteomes" id="UP001597212"/>
    </source>
</evidence>
<dbReference type="RefSeq" id="WP_125758155.1">
    <property type="nucleotide sequence ID" value="NZ_JBHTOK010000048.1"/>
</dbReference>
<keyword evidence="1" id="KW-1133">Transmembrane helix</keyword>
<keyword evidence="3" id="KW-1185">Reference proteome</keyword>
<dbReference type="Proteomes" id="UP001597212">
    <property type="component" value="Unassembled WGS sequence"/>
</dbReference>
<keyword evidence="1" id="KW-0812">Transmembrane</keyword>
<organism evidence="2 3">
    <name type="scientific">Lacticaseibacillus hegangensis</name>
    <dbReference type="NCBI Taxonomy" id="2486010"/>
    <lineage>
        <taxon>Bacteria</taxon>
        <taxon>Bacillati</taxon>
        <taxon>Bacillota</taxon>
        <taxon>Bacilli</taxon>
        <taxon>Lactobacillales</taxon>
        <taxon>Lactobacillaceae</taxon>
        <taxon>Lacticaseibacillus</taxon>
    </lineage>
</organism>
<evidence type="ECO:0000313" key="2">
    <source>
        <dbReference type="EMBL" id="MFD1440868.1"/>
    </source>
</evidence>